<dbReference type="EMBL" id="JACHLI010000001">
    <property type="protein sequence ID" value="MBB4861641.1"/>
    <property type="molecule type" value="Genomic_DNA"/>
</dbReference>
<proteinExistence type="predicted"/>
<dbReference type="Proteomes" id="UP000566995">
    <property type="component" value="Unassembled WGS sequence"/>
</dbReference>
<dbReference type="AlphaFoldDB" id="A0A7W7KEZ9"/>
<feature type="chain" id="PRO_5030659656" evidence="1">
    <location>
        <begin position="20"/>
        <end position="166"/>
    </location>
</feature>
<evidence type="ECO:0000256" key="1">
    <source>
        <dbReference type="SAM" id="SignalP"/>
    </source>
</evidence>
<organism evidence="2 3">
    <name type="scientific">Pseudomonas nitroreducens</name>
    <dbReference type="NCBI Taxonomy" id="46680"/>
    <lineage>
        <taxon>Bacteria</taxon>
        <taxon>Pseudomonadati</taxon>
        <taxon>Pseudomonadota</taxon>
        <taxon>Gammaproteobacteria</taxon>
        <taxon>Pseudomonadales</taxon>
        <taxon>Pseudomonadaceae</taxon>
        <taxon>Pseudomonas</taxon>
    </lineage>
</organism>
<evidence type="ECO:0000313" key="2">
    <source>
        <dbReference type="EMBL" id="MBB4861641.1"/>
    </source>
</evidence>
<evidence type="ECO:0000313" key="3">
    <source>
        <dbReference type="Proteomes" id="UP000566995"/>
    </source>
</evidence>
<sequence>MRIALPALLAAVASFPALADDILTYKVKFGYKPDIILETRLKQPAPYTDLWEKRDNKCSLIDAGTGLSTTVQFPAKTGTHVLVLPLEASDDGVKTLMTFETHNAENLKQVALAEDCEVYTGPQTAQGLTVNARMKWGQPRLFILEDGEEITVSVTRAPAPEPTPSN</sequence>
<accession>A0A7W7KEZ9</accession>
<name>A0A7W7KEZ9_PSENT</name>
<feature type="signal peptide" evidence="1">
    <location>
        <begin position="1"/>
        <end position="19"/>
    </location>
</feature>
<keyword evidence="1" id="KW-0732">Signal</keyword>
<comment type="caution">
    <text evidence="2">The sequence shown here is derived from an EMBL/GenBank/DDBJ whole genome shotgun (WGS) entry which is preliminary data.</text>
</comment>
<reference evidence="2 3" key="1">
    <citation type="submission" date="2020-08" db="EMBL/GenBank/DDBJ databases">
        <title>Functional genomics of gut bacteria from endangered species of beetles.</title>
        <authorList>
            <person name="Carlos-Shanley C."/>
        </authorList>
    </citation>
    <scope>NUCLEOTIDE SEQUENCE [LARGE SCALE GENOMIC DNA]</scope>
    <source>
        <strain evidence="2 3">S00179</strain>
    </source>
</reference>
<gene>
    <name evidence="2" type="ORF">HNP46_000452</name>
</gene>
<dbReference type="RefSeq" id="WP_184585895.1">
    <property type="nucleotide sequence ID" value="NZ_JACHLI010000001.1"/>
</dbReference>
<protein>
    <submittedName>
        <fullName evidence="2">Uncharacterized protein</fullName>
    </submittedName>
</protein>